<accession>A0A857EZR4</accession>
<reference evidence="3" key="1">
    <citation type="submission" date="2019-09" db="EMBL/GenBank/DDBJ databases">
        <title>Yersinia canariae sp. nov., isolated from a human yersiniosis case.</title>
        <authorList>
            <person name="Nguyen S.V."/>
            <person name="Greig D."/>
            <person name="Hurley D."/>
            <person name="Cao Y."/>
            <person name="McCabe E."/>
            <person name="Mitchell M."/>
            <person name="Jenkins C."/>
            <person name="Fanning S."/>
        </authorList>
    </citation>
    <scope>NUCLEOTIDE SEQUENCE [LARGE SCALE GENOMIC DNA]</scope>
    <source>
        <strain evidence="3">NCTC 14382</strain>
    </source>
</reference>
<proteinExistence type="predicted"/>
<dbReference type="Pfam" id="PF05119">
    <property type="entry name" value="Terminase_4"/>
    <property type="match status" value="1"/>
</dbReference>
<gene>
    <name evidence="2" type="ORF">F0T03_12660</name>
</gene>
<organism evidence="2 3">
    <name type="scientific">Yersinia canariae</name>
    <dbReference type="NCBI Taxonomy" id="2607663"/>
    <lineage>
        <taxon>Bacteria</taxon>
        <taxon>Pseudomonadati</taxon>
        <taxon>Pseudomonadota</taxon>
        <taxon>Gammaproteobacteria</taxon>
        <taxon>Enterobacterales</taxon>
        <taxon>Yersiniaceae</taxon>
        <taxon>Yersinia</taxon>
    </lineage>
</organism>
<name>A0A857EZR4_9GAMM</name>
<evidence type="ECO:0000313" key="3">
    <source>
        <dbReference type="Proteomes" id="UP000464402"/>
    </source>
</evidence>
<feature type="region of interest" description="Disordered" evidence="1">
    <location>
        <begin position="1"/>
        <end position="32"/>
    </location>
</feature>
<sequence>MLPMSAGIRAPGGGAKPQNGVQQKGSVTRAVSPPDELMGEMAIDAWNRTIRILIKQGFEMQDCYLLMEYCNTVQILYDANQEIKTAGLSDETAAGGAKLGSAVKTRDKCISQLIRLSVVLRLDPTSRVRSDPPNKDKVPGDNAFNQF</sequence>
<dbReference type="EMBL" id="CP043727">
    <property type="protein sequence ID" value="QHB32933.1"/>
    <property type="molecule type" value="Genomic_DNA"/>
</dbReference>
<feature type="region of interest" description="Disordered" evidence="1">
    <location>
        <begin position="125"/>
        <end position="147"/>
    </location>
</feature>
<dbReference type="Proteomes" id="UP000464402">
    <property type="component" value="Chromosome"/>
</dbReference>
<evidence type="ECO:0000313" key="2">
    <source>
        <dbReference type="EMBL" id="QHB32933.1"/>
    </source>
</evidence>
<feature type="compositionally biased region" description="Basic and acidic residues" evidence="1">
    <location>
        <begin position="125"/>
        <end position="139"/>
    </location>
</feature>
<keyword evidence="3" id="KW-1185">Reference proteome</keyword>
<dbReference type="KEGG" id="yca:F0T03_12660"/>
<dbReference type="InterPro" id="IPR006448">
    <property type="entry name" value="Phage_term_ssu_P27"/>
</dbReference>
<protein>
    <submittedName>
        <fullName evidence="2">P27 family phage terminase small subunit</fullName>
    </submittedName>
</protein>
<evidence type="ECO:0000256" key="1">
    <source>
        <dbReference type="SAM" id="MobiDB-lite"/>
    </source>
</evidence>
<dbReference type="AlphaFoldDB" id="A0A857EZR4"/>